<name>A0AAQ3RQV6_VIGMU</name>
<dbReference type="Proteomes" id="UP001374535">
    <property type="component" value="Chromosome 7"/>
</dbReference>
<evidence type="ECO:0000313" key="1">
    <source>
        <dbReference type="EMBL" id="WVZ01878.1"/>
    </source>
</evidence>
<organism evidence="1 2">
    <name type="scientific">Vigna mungo</name>
    <name type="common">Black gram</name>
    <name type="synonym">Phaseolus mungo</name>
    <dbReference type="NCBI Taxonomy" id="3915"/>
    <lineage>
        <taxon>Eukaryota</taxon>
        <taxon>Viridiplantae</taxon>
        <taxon>Streptophyta</taxon>
        <taxon>Embryophyta</taxon>
        <taxon>Tracheophyta</taxon>
        <taxon>Spermatophyta</taxon>
        <taxon>Magnoliopsida</taxon>
        <taxon>eudicotyledons</taxon>
        <taxon>Gunneridae</taxon>
        <taxon>Pentapetalae</taxon>
        <taxon>rosids</taxon>
        <taxon>fabids</taxon>
        <taxon>Fabales</taxon>
        <taxon>Fabaceae</taxon>
        <taxon>Papilionoideae</taxon>
        <taxon>50 kb inversion clade</taxon>
        <taxon>NPAAA clade</taxon>
        <taxon>indigoferoid/millettioid clade</taxon>
        <taxon>Phaseoleae</taxon>
        <taxon>Vigna</taxon>
    </lineage>
</organism>
<sequence length="183" mass="21454">MKAKKECYANQLRPEQLIVNGLPLKPDEMADFADFPSRPNWPKPLIATVTANHHNHPGCSTCATNTHHDPKRSRNTFPLRDREYPETKRRTTHHVHKINPKTERRNLRRAFVATRTKPLYLHKNPNHHAKEKGKGKLSLLTMLSRTRKEKRERIFLCLKENPLGFLREPESKKGRRRFVIGFS</sequence>
<gene>
    <name evidence="1" type="ORF">V8G54_022684</name>
</gene>
<dbReference type="AlphaFoldDB" id="A0AAQ3RQV6"/>
<keyword evidence="2" id="KW-1185">Reference proteome</keyword>
<proteinExistence type="predicted"/>
<dbReference type="EMBL" id="CP144694">
    <property type="protein sequence ID" value="WVZ01878.1"/>
    <property type="molecule type" value="Genomic_DNA"/>
</dbReference>
<reference evidence="1 2" key="1">
    <citation type="journal article" date="2023" name="Life. Sci Alliance">
        <title>Evolutionary insights into 3D genome organization and epigenetic landscape of Vigna mungo.</title>
        <authorList>
            <person name="Junaid A."/>
            <person name="Singh B."/>
            <person name="Bhatia S."/>
        </authorList>
    </citation>
    <scope>NUCLEOTIDE SEQUENCE [LARGE SCALE GENOMIC DNA]</scope>
    <source>
        <strain evidence="1">Urdbean</strain>
    </source>
</reference>
<protein>
    <submittedName>
        <fullName evidence="1">Uncharacterized protein</fullName>
    </submittedName>
</protein>
<accession>A0AAQ3RQV6</accession>
<evidence type="ECO:0000313" key="2">
    <source>
        <dbReference type="Proteomes" id="UP001374535"/>
    </source>
</evidence>